<organism evidence="5 6">
    <name type="scientific">Emiliania huxleyi (strain CCMP1516)</name>
    <dbReference type="NCBI Taxonomy" id="280463"/>
    <lineage>
        <taxon>Eukaryota</taxon>
        <taxon>Haptista</taxon>
        <taxon>Haptophyta</taxon>
        <taxon>Prymnesiophyceae</taxon>
        <taxon>Isochrysidales</taxon>
        <taxon>Noelaerhabdaceae</taxon>
        <taxon>Emiliania</taxon>
    </lineage>
</organism>
<protein>
    <submittedName>
        <fullName evidence="5">Uncharacterized protein</fullName>
    </submittedName>
</protein>
<name>A0A0D3I6H7_EMIH1</name>
<dbReference type="PANTHER" id="PTHR45732">
    <property type="entry name" value="ADP-RIBOSYLATION FACTOR-LIKE PROTEIN 8"/>
    <property type="match status" value="1"/>
</dbReference>
<feature type="binding site" evidence="3">
    <location>
        <begin position="32"/>
        <end position="39"/>
    </location>
    <ligand>
        <name>GTP</name>
        <dbReference type="ChEBI" id="CHEBI:37565"/>
    </ligand>
</feature>
<dbReference type="STRING" id="2903.R1ERX7"/>
<dbReference type="RefSeq" id="XP_005759291.1">
    <property type="nucleotide sequence ID" value="XM_005759234.1"/>
</dbReference>
<dbReference type="EnsemblProtists" id="EOD29380">
    <property type="protein sequence ID" value="EOD29380"/>
    <property type="gene ID" value="EMIHUDRAFT_353311"/>
</dbReference>
<dbReference type="KEGG" id="ehx:EMIHUDRAFT_372161"/>
<reference evidence="6" key="1">
    <citation type="journal article" date="2013" name="Nature">
        <title>Pan genome of the phytoplankton Emiliania underpins its global distribution.</title>
        <authorList>
            <person name="Read B.A."/>
            <person name="Kegel J."/>
            <person name="Klute M.J."/>
            <person name="Kuo A."/>
            <person name="Lefebvre S.C."/>
            <person name="Maumus F."/>
            <person name="Mayer C."/>
            <person name="Miller J."/>
            <person name="Monier A."/>
            <person name="Salamov A."/>
            <person name="Young J."/>
            <person name="Aguilar M."/>
            <person name="Claverie J.M."/>
            <person name="Frickenhaus S."/>
            <person name="Gonzalez K."/>
            <person name="Herman E.K."/>
            <person name="Lin Y.C."/>
            <person name="Napier J."/>
            <person name="Ogata H."/>
            <person name="Sarno A.F."/>
            <person name="Shmutz J."/>
            <person name="Schroeder D."/>
            <person name="de Vargas C."/>
            <person name="Verret F."/>
            <person name="von Dassow P."/>
            <person name="Valentin K."/>
            <person name="Van de Peer Y."/>
            <person name="Wheeler G."/>
            <person name="Dacks J.B."/>
            <person name="Delwiche C.F."/>
            <person name="Dyhrman S.T."/>
            <person name="Glockner G."/>
            <person name="John U."/>
            <person name="Richards T."/>
            <person name="Worden A.Z."/>
            <person name="Zhang X."/>
            <person name="Grigoriev I.V."/>
            <person name="Allen A.E."/>
            <person name="Bidle K."/>
            <person name="Borodovsky M."/>
            <person name="Bowler C."/>
            <person name="Brownlee C."/>
            <person name="Cock J.M."/>
            <person name="Elias M."/>
            <person name="Gladyshev V.N."/>
            <person name="Groth M."/>
            <person name="Guda C."/>
            <person name="Hadaegh A."/>
            <person name="Iglesias-Rodriguez M.D."/>
            <person name="Jenkins J."/>
            <person name="Jones B.M."/>
            <person name="Lawson T."/>
            <person name="Leese F."/>
            <person name="Lindquist E."/>
            <person name="Lobanov A."/>
            <person name="Lomsadze A."/>
            <person name="Malik S.B."/>
            <person name="Marsh M.E."/>
            <person name="Mackinder L."/>
            <person name="Mock T."/>
            <person name="Mueller-Roeber B."/>
            <person name="Pagarete A."/>
            <person name="Parker M."/>
            <person name="Probert I."/>
            <person name="Quesneville H."/>
            <person name="Raines C."/>
            <person name="Rensing S.A."/>
            <person name="Riano-Pachon D.M."/>
            <person name="Richier S."/>
            <person name="Rokitta S."/>
            <person name="Shiraiwa Y."/>
            <person name="Soanes D.M."/>
            <person name="van der Giezen M."/>
            <person name="Wahlund T.M."/>
            <person name="Williams B."/>
            <person name="Wilson W."/>
            <person name="Wolfe G."/>
            <person name="Wurch L.L."/>
        </authorList>
    </citation>
    <scope>NUCLEOTIDE SEQUENCE</scope>
</reference>
<dbReference type="GO" id="GO:0046872">
    <property type="term" value="F:metal ion binding"/>
    <property type="evidence" value="ECO:0007669"/>
    <property type="project" value="UniProtKB-KW"/>
</dbReference>
<dbReference type="eggNOG" id="KOG0070">
    <property type="taxonomic scope" value="Eukaryota"/>
</dbReference>
<dbReference type="Gene3D" id="3.40.50.300">
    <property type="entry name" value="P-loop containing nucleotide triphosphate hydrolases"/>
    <property type="match status" value="1"/>
</dbReference>
<dbReference type="InterPro" id="IPR027417">
    <property type="entry name" value="P-loop_NTPase"/>
</dbReference>
<dbReference type="EnsemblProtists" id="EOD06862">
    <property type="protein sequence ID" value="EOD06862"/>
    <property type="gene ID" value="EMIHUDRAFT_372161"/>
</dbReference>
<feature type="binding site" evidence="4">
    <location>
        <position position="39"/>
    </location>
    <ligand>
        <name>Mg(2+)</name>
        <dbReference type="ChEBI" id="CHEBI:18420"/>
    </ligand>
</feature>
<dbReference type="RefSeq" id="XP_005781809.1">
    <property type="nucleotide sequence ID" value="XM_005781752.1"/>
</dbReference>
<evidence type="ECO:0000256" key="3">
    <source>
        <dbReference type="PIRSR" id="PIRSR606689-1"/>
    </source>
</evidence>
<keyword evidence="2 3" id="KW-0342">GTP-binding</keyword>
<reference evidence="5" key="2">
    <citation type="submission" date="2024-10" db="UniProtKB">
        <authorList>
            <consortium name="EnsemblProtists"/>
        </authorList>
    </citation>
    <scope>IDENTIFICATION</scope>
</reference>
<proteinExistence type="predicted"/>
<dbReference type="InterPro" id="IPR006689">
    <property type="entry name" value="Small_GTPase_ARF/SAR"/>
</dbReference>
<keyword evidence="1 3" id="KW-0547">Nucleotide-binding</keyword>
<dbReference type="AlphaFoldDB" id="A0A0D3I6H7"/>
<sequence length="261" mass="28326">MGNAVAREAQPVVQRLISRWLLRSRLEVALAGLDGSGKSALARALAAEPPLAAAPSLKPTIGLVVQRVQHSGLDLSLWDLGGRQRFRFDWARHVSGCDALLFLIDVSDRDRLAEARQALHMLLDDPRLRGLPLLVVASKCDTLQPRDRAELERLGWAPLSRLLNLDCVTEQSWSVLGVSATDGLNLPALTRWLVLRAHSGRPPREGALGEGASRWPGGGAQRHGQALLRRLMPPWLGLRGGAAAVPDHESTLLGDAELRPV</sequence>
<feature type="binding site" evidence="4">
    <location>
        <position position="60"/>
    </location>
    <ligand>
        <name>Mg(2+)</name>
        <dbReference type="ChEBI" id="CHEBI:18420"/>
    </ligand>
</feature>
<evidence type="ECO:0000256" key="4">
    <source>
        <dbReference type="PIRSR" id="PIRSR606689-2"/>
    </source>
</evidence>
<dbReference type="PANTHER" id="PTHR45732:SF2">
    <property type="entry name" value="ADP-RIBOSYLATION FACTOR LIKE PROTEIN"/>
    <property type="match status" value="1"/>
</dbReference>
<dbReference type="Proteomes" id="UP000013827">
    <property type="component" value="Unassembled WGS sequence"/>
</dbReference>
<keyword evidence="6" id="KW-1185">Reference proteome</keyword>
<dbReference type="KEGG" id="ehx:EMIHUDRAFT_353311"/>
<dbReference type="SMART" id="SM00178">
    <property type="entry name" value="SAR"/>
    <property type="match status" value="1"/>
</dbReference>
<dbReference type="GeneID" id="19046729"/>
<feature type="binding site" evidence="3">
    <location>
        <position position="82"/>
    </location>
    <ligand>
        <name>GTP</name>
        <dbReference type="ChEBI" id="CHEBI:37565"/>
    </ligand>
</feature>
<dbReference type="GO" id="GO:0003924">
    <property type="term" value="F:GTPase activity"/>
    <property type="evidence" value="ECO:0007669"/>
    <property type="project" value="InterPro"/>
</dbReference>
<evidence type="ECO:0000313" key="6">
    <source>
        <dbReference type="Proteomes" id="UP000013827"/>
    </source>
</evidence>
<dbReference type="SUPFAM" id="SSF52540">
    <property type="entry name" value="P-loop containing nucleoside triphosphate hydrolases"/>
    <property type="match status" value="1"/>
</dbReference>
<dbReference type="GeneID" id="17253013"/>
<keyword evidence="4" id="KW-0460">Magnesium</keyword>
<dbReference type="GO" id="GO:0005525">
    <property type="term" value="F:GTP binding"/>
    <property type="evidence" value="ECO:0007669"/>
    <property type="project" value="UniProtKB-KW"/>
</dbReference>
<dbReference type="SMART" id="SM00177">
    <property type="entry name" value="ARF"/>
    <property type="match status" value="1"/>
</dbReference>
<dbReference type="HOGENOM" id="CLU_1067259_0_0_1"/>
<dbReference type="PRINTS" id="PR00449">
    <property type="entry name" value="RASTRNSFRMNG"/>
</dbReference>
<evidence type="ECO:0000256" key="1">
    <source>
        <dbReference type="ARBA" id="ARBA00022741"/>
    </source>
</evidence>
<dbReference type="PaxDb" id="2903-EOD06862"/>
<dbReference type="PROSITE" id="PS51417">
    <property type="entry name" value="ARF"/>
    <property type="match status" value="1"/>
</dbReference>
<accession>A0A0D3I6H7</accession>
<keyword evidence="4" id="KW-0479">Metal-binding</keyword>
<evidence type="ECO:0000256" key="2">
    <source>
        <dbReference type="ARBA" id="ARBA00023134"/>
    </source>
</evidence>
<dbReference type="Pfam" id="PF00025">
    <property type="entry name" value="Arf"/>
    <property type="match status" value="1"/>
</dbReference>
<evidence type="ECO:0000313" key="5">
    <source>
        <dbReference type="EnsemblProtists" id="EOD06862"/>
    </source>
</evidence>